<proteinExistence type="predicted"/>
<reference evidence="6 7" key="1">
    <citation type="submission" date="2015-06" db="EMBL/GenBank/DDBJ databases">
        <title>New insights into the roles of widespread benthic archaea in carbon and nitrogen cycling.</title>
        <authorList>
            <person name="Lazar C.S."/>
            <person name="Baker B.J."/>
            <person name="Seitz K.W."/>
            <person name="Hyde A.S."/>
            <person name="Dick G.J."/>
            <person name="Hinrichs K.-U."/>
            <person name="Teske A.P."/>
        </authorList>
    </citation>
    <scope>NUCLEOTIDE SEQUENCE [LARGE SCALE GENOMIC DNA]</scope>
    <source>
        <strain evidence="6">DG-45</strain>
    </source>
</reference>
<dbReference type="AlphaFoldDB" id="A0A0M0BNF0"/>
<dbReference type="PIRSF" id="PIRSF005461">
    <property type="entry name" value="23S_rRNA_mtase"/>
    <property type="match status" value="1"/>
</dbReference>
<dbReference type="SUPFAM" id="SSF53335">
    <property type="entry name" value="S-adenosyl-L-methionine-dependent methyltransferases"/>
    <property type="match status" value="1"/>
</dbReference>
<keyword evidence="1" id="KW-0698">rRNA processing</keyword>
<evidence type="ECO:0000256" key="1">
    <source>
        <dbReference type="ARBA" id="ARBA00022552"/>
    </source>
</evidence>
<evidence type="ECO:0000256" key="3">
    <source>
        <dbReference type="ARBA" id="ARBA00022679"/>
    </source>
</evidence>
<dbReference type="GO" id="GO:0001510">
    <property type="term" value="P:RNA methylation"/>
    <property type="evidence" value="ECO:0007669"/>
    <property type="project" value="InterPro"/>
</dbReference>
<dbReference type="InterPro" id="IPR015507">
    <property type="entry name" value="rRNA-MeTfrase_E"/>
</dbReference>
<evidence type="ECO:0000313" key="7">
    <source>
        <dbReference type="Proteomes" id="UP000037210"/>
    </source>
</evidence>
<name>A0A0M0BNF0_9ARCH</name>
<keyword evidence="4" id="KW-0949">S-adenosyl-L-methionine</keyword>
<dbReference type="Proteomes" id="UP000037210">
    <property type="component" value="Unassembled WGS sequence"/>
</dbReference>
<feature type="domain" description="Ribosomal RNA methyltransferase FtsJ" evidence="5">
    <location>
        <begin position="23"/>
        <end position="137"/>
    </location>
</feature>
<comment type="caution">
    <text evidence="6">The sequence shown here is derived from an EMBL/GenBank/DDBJ whole genome shotgun (WGS) entry which is preliminary data.</text>
</comment>
<dbReference type="EMBL" id="LFWZ01000041">
    <property type="protein sequence ID" value="KON30107.1"/>
    <property type="molecule type" value="Genomic_DNA"/>
</dbReference>
<dbReference type="InterPro" id="IPR050082">
    <property type="entry name" value="RNA_methyltr_RlmE"/>
</dbReference>
<evidence type="ECO:0000259" key="5">
    <source>
        <dbReference type="Pfam" id="PF01728"/>
    </source>
</evidence>
<dbReference type="Gene3D" id="3.40.50.150">
    <property type="entry name" value="Vaccinia Virus protein VP39"/>
    <property type="match status" value="1"/>
</dbReference>
<evidence type="ECO:0000256" key="4">
    <source>
        <dbReference type="ARBA" id="ARBA00022691"/>
    </source>
</evidence>
<accession>A0A0M0BNF0</accession>
<dbReference type="PANTHER" id="PTHR10920">
    <property type="entry name" value="RIBOSOMAL RNA METHYLTRANSFERASE"/>
    <property type="match status" value="1"/>
</dbReference>
<organism evidence="6 7">
    <name type="scientific">miscellaneous Crenarchaeota group-15 archaeon DG-45</name>
    <dbReference type="NCBI Taxonomy" id="1685127"/>
    <lineage>
        <taxon>Archaea</taxon>
        <taxon>Candidatus Bathyarchaeota</taxon>
        <taxon>MCG-15</taxon>
    </lineage>
</organism>
<evidence type="ECO:0000313" key="6">
    <source>
        <dbReference type="EMBL" id="KON30107.1"/>
    </source>
</evidence>
<keyword evidence="3 6" id="KW-0808">Transferase</keyword>
<dbReference type="Pfam" id="PF01728">
    <property type="entry name" value="FtsJ"/>
    <property type="match status" value="1"/>
</dbReference>
<dbReference type="PANTHER" id="PTHR10920:SF13">
    <property type="entry name" value="PRE-RRNA 2'-O-RIBOSE RNA METHYLTRANSFERASE FTSJ3"/>
    <property type="match status" value="1"/>
</dbReference>
<evidence type="ECO:0000256" key="2">
    <source>
        <dbReference type="ARBA" id="ARBA00022603"/>
    </source>
</evidence>
<dbReference type="InterPro" id="IPR002877">
    <property type="entry name" value="RNA_MeTrfase_FtsJ_dom"/>
</dbReference>
<dbReference type="GO" id="GO:0006364">
    <property type="term" value="P:rRNA processing"/>
    <property type="evidence" value="ECO:0007669"/>
    <property type="project" value="UniProtKB-KW"/>
</dbReference>
<feature type="non-terminal residue" evidence="6">
    <location>
        <position position="138"/>
    </location>
</feature>
<dbReference type="PATRIC" id="fig|1685127.3.peg.1262"/>
<keyword evidence="2 6" id="KW-0489">Methyltransferase</keyword>
<gene>
    <name evidence="6" type="ORF">AC482_04710</name>
</gene>
<dbReference type="GO" id="GO:0008173">
    <property type="term" value="F:RNA methyltransferase activity"/>
    <property type="evidence" value="ECO:0007669"/>
    <property type="project" value="TreeGrafter"/>
</dbReference>
<protein>
    <submittedName>
        <fullName evidence="6">23S rRNA methyltransferase</fullName>
    </submittedName>
</protein>
<dbReference type="InterPro" id="IPR029063">
    <property type="entry name" value="SAM-dependent_MTases_sf"/>
</dbReference>
<sequence length="138" mass="15283">MSRRWLSERRRDPYHRMAKERGYRSRAAFKLKQLNDRFGFLEGARHVLDLGAAPGGWLQVASEEVGGDGLVVGVDLARIRPLGLGNVRTLVGDVEDDGTLELIRGAFPGPVDVVLSDMSPSVSGVWDVDHLRQIHLAR</sequence>